<feature type="transmembrane region" description="Helical" evidence="6">
    <location>
        <begin position="364"/>
        <end position="384"/>
    </location>
</feature>
<dbReference type="EMBL" id="CP051682">
    <property type="protein sequence ID" value="QJD94873.1"/>
    <property type="molecule type" value="Genomic_DNA"/>
</dbReference>
<evidence type="ECO:0000259" key="7">
    <source>
        <dbReference type="PROSITE" id="PS50011"/>
    </source>
</evidence>
<dbReference type="SUPFAM" id="SSF56112">
    <property type="entry name" value="Protein kinase-like (PK-like)"/>
    <property type="match status" value="1"/>
</dbReference>
<evidence type="ECO:0000313" key="9">
    <source>
        <dbReference type="Proteomes" id="UP000503278"/>
    </source>
</evidence>
<dbReference type="Gene3D" id="3.30.200.20">
    <property type="entry name" value="Phosphorylase Kinase, domain 1"/>
    <property type="match status" value="1"/>
</dbReference>
<dbReference type="PROSITE" id="PS50011">
    <property type="entry name" value="PROTEIN_KINASE_DOM"/>
    <property type="match status" value="1"/>
</dbReference>
<feature type="domain" description="Protein kinase" evidence="7">
    <location>
        <begin position="11"/>
        <end position="300"/>
    </location>
</feature>
<dbReference type="PANTHER" id="PTHR43289:SF6">
    <property type="entry name" value="SERINE_THREONINE-PROTEIN KINASE NEKL-3"/>
    <property type="match status" value="1"/>
</dbReference>
<dbReference type="AlphaFoldDB" id="A0A7L5E236"/>
<name>A0A7L5E236_9SPHI</name>
<feature type="compositionally biased region" description="Basic and acidic residues" evidence="5">
    <location>
        <begin position="431"/>
        <end position="440"/>
    </location>
</feature>
<keyword evidence="1" id="KW-0808">Transferase</keyword>
<reference evidence="8 9" key="1">
    <citation type="submission" date="2020-04" db="EMBL/GenBank/DDBJ databases">
        <title>Genome sequencing of novel species.</title>
        <authorList>
            <person name="Heo J."/>
            <person name="Kim S.-J."/>
            <person name="Kim J.-S."/>
            <person name="Hong S.-B."/>
            <person name="Kwon S.-W."/>
        </authorList>
    </citation>
    <scope>NUCLEOTIDE SEQUENCE [LARGE SCALE GENOMIC DNA]</scope>
    <source>
        <strain evidence="8 9">F39-2</strain>
    </source>
</reference>
<feature type="region of interest" description="Disordered" evidence="5">
    <location>
        <begin position="393"/>
        <end position="476"/>
    </location>
</feature>
<dbReference type="SMART" id="SM00220">
    <property type="entry name" value="S_TKc"/>
    <property type="match status" value="1"/>
</dbReference>
<keyword evidence="4" id="KW-0067">ATP-binding</keyword>
<evidence type="ECO:0000256" key="2">
    <source>
        <dbReference type="ARBA" id="ARBA00022741"/>
    </source>
</evidence>
<dbReference type="KEGG" id="mrob:HH214_02750"/>
<organism evidence="8 9">
    <name type="scientific">Mucilaginibacter robiniae</name>
    <dbReference type="NCBI Taxonomy" id="2728022"/>
    <lineage>
        <taxon>Bacteria</taxon>
        <taxon>Pseudomonadati</taxon>
        <taxon>Bacteroidota</taxon>
        <taxon>Sphingobacteriia</taxon>
        <taxon>Sphingobacteriales</taxon>
        <taxon>Sphingobacteriaceae</taxon>
        <taxon>Mucilaginibacter</taxon>
    </lineage>
</organism>
<accession>A0A7L5E236</accession>
<feature type="compositionally biased region" description="Polar residues" evidence="5">
    <location>
        <begin position="393"/>
        <end position="414"/>
    </location>
</feature>
<keyword evidence="8" id="KW-0723">Serine/threonine-protein kinase</keyword>
<keyword evidence="3 8" id="KW-0418">Kinase</keyword>
<gene>
    <name evidence="8" type="ORF">HH214_02750</name>
</gene>
<feature type="compositionally biased region" description="Basic and acidic residues" evidence="5">
    <location>
        <begin position="448"/>
        <end position="476"/>
    </location>
</feature>
<dbReference type="Gene3D" id="1.10.510.10">
    <property type="entry name" value="Transferase(Phosphotransferase) domain 1"/>
    <property type="match status" value="1"/>
</dbReference>
<proteinExistence type="predicted"/>
<dbReference type="Pfam" id="PF00069">
    <property type="entry name" value="Pkinase"/>
    <property type="match status" value="1"/>
</dbReference>
<dbReference type="Proteomes" id="UP000503278">
    <property type="component" value="Chromosome"/>
</dbReference>
<evidence type="ECO:0000256" key="3">
    <source>
        <dbReference type="ARBA" id="ARBA00022777"/>
    </source>
</evidence>
<keyword evidence="6" id="KW-0812">Transmembrane</keyword>
<evidence type="ECO:0000313" key="8">
    <source>
        <dbReference type="EMBL" id="QJD94873.1"/>
    </source>
</evidence>
<evidence type="ECO:0000256" key="5">
    <source>
        <dbReference type="SAM" id="MobiDB-lite"/>
    </source>
</evidence>
<sequence>MSKVFTITEGLENLGALRTGGQGSVYKGRRTGTIYTAIKMLPTPIHAESEDDRNYRNFQSEVAKLQKVNEQPSPHVVKIMSWGLTESGSFPFIEMEYIEGPDLSELLQAPHEPLFTLKEILKIADQLAAALAHCHRVGVKHGDLKSNNVKYNVHSGNYVLLDFGLAVLSDEQRRSSLRHAGAIEFMAPEQHELGQLLLQTDVYSYGVILYELLTGEVPFPLPQGAGAETSRNQVLLAHLEGQVPDAIAKRSQSLPQSWGESKRQQEMQVPQWLLEVIYRCLEKAPEARYASGVALQEAIVSGSLRAAEGWGKTSPIAQALSADVLQRENEQLQQQLLQLQEEQYNRPLSEGVEDESKVSLSKPLFIIMVTLLVLFMGFSVYSAFFKRTAQPVESENMPDTTQTTPSNTDNQVQEGNYVPMTDSVNTTRKKQVADSVRKSIDSTISAQRKAEAKKAAAKDSIDNLKPDTTVKPEEPM</sequence>
<dbReference type="InterPro" id="IPR000719">
    <property type="entry name" value="Prot_kinase_dom"/>
</dbReference>
<protein>
    <submittedName>
        <fullName evidence="8">Serine/threonine protein kinase</fullName>
    </submittedName>
</protein>
<dbReference type="GO" id="GO:0004674">
    <property type="term" value="F:protein serine/threonine kinase activity"/>
    <property type="evidence" value="ECO:0007669"/>
    <property type="project" value="UniProtKB-KW"/>
</dbReference>
<keyword evidence="6" id="KW-1133">Transmembrane helix</keyword>
<dbReference type="RefSeq" id="WP_169605890.1">
    <property type="nucleotide sequence ID" value="NZ_CP051682.1"/>
</dbReference>
<keyword evidence="9" id="KW-1185">Reference proteome</keyword>
<keyword evidence="2" id="KW-0547">Nucleotide-binding</keyword>
<dbReference type="CDD" id="cd14014">
    <property type="entry name" value="STKc_PknB_like"/>
    <property type="match status" value="1"/>
</dbReference>
<evidence type="ECO:0000256" key="1">
    <source>
        <dbReference type="ARBA" id="ARBA00022679"/>
    </source>
</evidence>
<evidence type="ECO:0000256" key="4">
    <source>
        <dbReference type="ARBA" id="ARBA00022840"/>
    </source>
</evidence>
<evidence type="ECO:0000256" key="6">
    <source>
        <dbReference type="SAM" id="Phobius"/>
    </source>
</evidence>
<dbReference type="GO" id="GO:0005524">
    <property type="term" value="F:ATP binding"/>
    <property type="evidence" value="ECO:0007669"/>
    <property type="project" value="UniProtKB-KW"/>
</dbReference>
<dbReference type="PANTHER" id="PTHR43289">
    <property type="entry name" value="MITOGEN-ACTIVATED PROTEIN KINASE KINASE KINASE 20-RELATED"/>
    <property type="match status" value="1"/>
</dbReference>
<keyword evidence="6" id="KW-0472">Membrane</keyword>
<dbReference type="InterPro" id="IPR011009">
    <property type="entry name" value="Kinase-like_dom_sf"/>
</dbReference>